<dbReference type="AlphaFoldDB" id="A0A426ZP17"/>
<dbReference type="SUPFAM" id="SSF48371">
    <property type="entry name" value="ARM repeat"/>
    <property type="match status" value="1"/>
</dbReference>
<sequence length="89" mass="9892">MKWYGSIAKGNGPQVIGSTYASPIRPLRPTAYKELSNSTWPAKDDLEVREMLMMLKVIPPLVSMLDSDDLDLHIAACYALLNLGIENEL</sequence>
<protein>
    <submittedName>
        <fullName evidence="1">Uncharacterized protein</fullName>
    </submittedName>
</protein>
<dbReference type="Pfam" id="PF00514">
    <property type="entry name" value="Arm"/>
    <property type="match status" value="1"/>
</dbReference>
<dbReference type="InterPro" id="IPR000225">
    <property type="entry name" value="Armadillo"/>
</dbReference>
<comment type="caution">
    <text evidence="1">The sequence shown here is derived from an EMBL/GenBank/DDBJ whole genome shotgun (WGS) entry which is preliminary data.</text>
</comment>
<dbReference type="EMBL" id="AMZH03005711">
    <property type="protein sequence ID" value="RRT65752.1"/>
    <property type="molecule type" value="Genomic_DNA"/>
</dbReference>
<reference evidence="1 2" key="1">
    <citation type="journal article" date="2014" name="Agronomy (Basel)">
        <title>A Draft Genome Sequence for Ensete ventricosum, the Drought-Tolerant Tree Against Hunger.</title>
        <authorList>
            <person name="Harrison J."/>
            <person name="Moore K.A."/>
            <person name="Paszkiewicz K."/>
            <person name="Jones T."/>
            <person name="Grant M."/>
            <person name="Ambacheew D."/>
            <person name="Muzemil S."/>
            <person name="Studholme D.J."/>
        </authorList>
    </citation>
    <scope>NUCLEOTIDE SEQUENCE [LARGE SCALE GENOMIC DNA]</scope>
</reference>
<dbReference type="InterPro" id="IPR011989">
    <property type="entry name" value="ARM-like"/>
</dbReference>
<dbReference type="Gene3D" id="1.25.10.10">
    <property type="entry name" value="Leucine-rich Repeat Variant"/>
    <property type="match status" value="1"/>
</dbReference>
<accession>A0A426ZP17</accession>
<name>A0A426ZP17_ENSVE</name>
<gene>
    <name evidence="1" type="ORF">B296_00009064</name>
</gene>
<dbReference type="PANTHER" id="PTHR46700:SF1">
    <property type="entry name" value="ARM REPEAT SUPERFAMILY PROTEIN"/>
    <property type="match status" value="1"/>
</dbReference>
<dbReference type="PANTHER" id="PTHR46700">
    <property type="entry name" value="ARM REPEAT SUPERFAMILY PROTEIN"/>
    <property type="match status" value="1"/>
</dbReference>
<dbReference type="InterPro" id="IPR016024">
    <property type="entry name" value="ARM-type_fold"/>
</dbReference>
<dbReference type="Proteomes" id="UP000287651">
    <property type="component" value="Unassembled WGS sequence"/>
</dbReference>
<evidence type="ECO:0000313" key="2">
    <source>
        <dbReference type="Proteomes" id="UP000287651"/>
    </source>
</evidence>
<proteinExistence type="predicted"/>
<evidence type="ECO:0000313" key="1">
    <source>
        <dbReference type="EMBL" id="RRT65752.1"/>
    </source>
</evidence>
<organism evidence="1 2">
    <name type="scientific">Ensete ventricosum</name>
    <name type="common">Abyssinian banana</name>
    <name type="synonym">Musa ensete</name>
    <dbReference type="NCBI Taxonomy" id="4639"/>
    <lineage>
        <taxon>Eukaryota</taxon>
        <taxon>Viridiplantae</taxon>
        <taxon>Streptophyta</taxon>
        <taxon>Embryophyta</taxon>
        <taxon>Tracheophyta</taxon>
        <taxon>Spermatophyta</taxon>
        <taxon>Magnoliopsida</taxon>
        <taxon>Liliopsida</taxon>
        <taxon>Zingiberales</taxon>
        <taxon>Musaceae</taxon>
        <taxon>Ensete</taxon>
    </lineage>
</organism>